<organism evidence="1 2">
    <name type="scientific">Bacillus phage vB_BtS_BMBtp14</name>
    <dbReference type="NCBI Taxonomy" id="1868826"/>
    <lineage>
        <taxon>Viruses</taxon>
        <taxon>Duplodnaviria</taxon>
        <taxon>Heunggongvirae</taxon>
        <taxon>Uroviricota</taxon>
        <taxon>Caudoviricetes</taxon>
        <taxon>Skryabinvirinae</taxon>
        <taxon>Bembunaquatrovirus</taxon>
        <taxon>Bembunaquatrovirus BMBtp14</taxon>
    </lineage>
</organism>
<protein>
    <submittedName>
        <fullName evidence="1">Uncharacterized protein</fullName>
    </submittedName>
</protein>
<evidence type="ECO:0000313" key="1">
    <source>
        <dbReference type="EMBL" id="ANT39977.1"/>
    </source>
</evidence>
<evidence type="ECO:0000313" key="2">
    <source>
        <dbReference type="Proteomes" id="UP000221937"/>
    </source>
</evidence>
<name>A0A1B1P799_9CAUD</name>
<dbReference type="EMBL" id="KX190833">
    <property type="protein sequence ID" value="ANT39977.1"/>
    <property type="molecule type" value="Genomic_DNA"/>
</dbReference>
<accession>A0A1B1P799</accession>
<dbReference type="Proteomes" id="UP000221937">
    <property type="component" value="Segment"/>
</dbReference>
<reference evidence="1 2" key="1">
    <citation type="submission" date="2016-05" db="EMBL/GenBank/DDBJ databases">
        <title>Undiscovered low abundance phages are ubiquitous in bacterial genomes.</title>
        <authorList>
            <person name="Dong Z."/>
            <person name="Liu H."/>
            <person name="Zheng J."/>
            <person name="Peng D."/>
        </authorList>
    </citation>
    <scope>NUCLEOTIDE SEQUENCE [LARGE SCALE GENOMIC DNA]</scope>
</reference>
<gene>
    <name evidence="1" type="ORF">BMBtpLA2_17</name>
</gene>
<proteinExistence type="predicted"/>
<sequence>MKKITALVLATAVAIGIVATSPETKTLAKVEKDQIILMSEVGPGGGAG</sequence>
<keyword evidence="2" id="KW-1185">Reference proteome</keyword>